<evidence type="ECO:0000256" key="17">
    <source>
        <dbReference type="ARBA" id="ARBA00024827"/>
    </source>
</evidence>
<evidence type="ECO:0000256" key="1">
    <source>
        <dbReference type="ARBA" id="ARBA00000085"/>
    </source>
</evidence>
<keyword evidence="7" id="KW-0963">Cytoplasm</keyword>
<evidence type="ECO:0000256" key="8">
    <source>
        <dbReference type="ARBA" id="ARBA00022553"/>
    </source>
</evidence>
<dbReference type="PROSITE" id="PS50109">
    <property type="entry name" value="HIS_KIN"/>
    <property type="match status" value="1"/>
</dbReference>
<evidence type="ECO:0000256" key="2">
    <source>
        <dbReference type="ARBA" id="ARBA00001966"/>
    </source>
</evidence>
<evidence type="ECO:0000256" key="16">
    <source>
        <dbReference type="ARBA" id="ARBA00023014"/>
    </source>
</evidence>
<gene>
    <name evidence="19" type="ORF">SAMN05421872_104211</name>
</gene>
<dbReference type="CDD" id="cd16917">
    <property type="entry name" value="HATPase_UhpB-NarQ-NarX-like"/>
    <property type="match status" value="1"/>
</dbReference>
<name>A0A1G6PZQ4_9ACTN</name>
<keyword evidence="13" id="KW-0067">ATP-binding</keyword>
<keyword evidence="12 19" id="KW-0418">Kinase</keyword>
<comment type="function">
    <text evidence="17">Member of the two-component regulatory system NreB/NreC involved in the control of dissimilatory nitrate/nitrite reduction in response to oxygen. NreB functions as a direct oxygen sensor histidine kinase which is autophosphorylated, in the absence of oxygen, probably at the conserved histidine residue, and transfers its phosphate group probably to a conserved aspartate residue of NreC. NreB/NreC activates the expression of the nitrate (narGHJI) and nitrite (nir) reductase operons, as well as the putative nitrate transporter gene narT.</text>
</comment>
<keyword evidence="8" id="KW-0597">Phosphoprotein</keyword>
<dbReference type="GO" id="GO:0046983">
    <property type="term" value="F:protein dimerization activity"/>
    <property type="evidence" value="ECO:0007669"/>
    <property type="project" value="InterPro"/>
</dbReference>
<dbReference type="InterPro" id="IPR004358">
    <property type="entry name" value="Sig_transdc_His_kin-like_C"/>
</dbReference>
<keyword evidence="20" id="KW-1185">Reference proteome</keyword>
<evidence type="ECO:0000256" key="7">
    <source>
        <dbReference type="ARBA" id="ARBA00022490"/>
    </source>
</evidence>
<dbReference type="AlphaFoldDB" id="A0A1G6PZQ4"/>
<dbReference type="PRINTS" id="PR00344">
    <property type="entry name" value="BCTRLSENSOR"/>
</dbReference>
<dbReference type="InterPro" id="IPR005467">
    <property type="entry name" value="His_kinase_dom"/>
</dbReference>
<keyword evidence="15" id="KW-0902">Two-component regulatory system</keyword>
<keyword evidence="14" id="KW-0408">Iron</keyword>
<evidence type="ECO:0000256" key="5">
    <source>
        <dbReference type="ARBA" id="ARBA00017322"/>
    </source>
</evidence>
<dbReference type="GO" id="GO:0000155">
    <property type="term" value="F:phosphorelay sensor kinase activity"/>
    <property type="evidence" value="ECO:0007669"/>
    <property type="project" value="InterPro"/>
</dbReference>
<dbReference type="InterPro" id="IPR036890">
    <property type="entry name" value="HATPase_C_sf"/>
</dbReference>
<dbReference type="InterPro" id="IPR003594">
    <property type="entry name" value="HATPase_dom"/>
</dbReference>
<evidence type="ECO:0000256" key="4">
    <source>
        <dbReference type="ARBA" id="ARBA00012438"/>
    </source>
</evidence>
<evidence type="ECO:0000256" key="3">
    <source>
        <dbReference type="ARBA" id="ARBA00004496"/>
    </source>
</evidence>
<keyword evidence="11" id="KW-0547">Nucleotide-binding</keyword>
<dbReference type="RefSeq" id="WP_090854085.1">
    <property type="nucleotide sequence ID" value="NZ_FMZM01000004.1"/>
</dbReference>
<dbReference type="PANTHER" id="PTHR24421">
    <property type="entry name" value="NITRATE/NITRITE SENSOR PROTEIN NARX-RELATED"/>
    <property type="match status" value="1"/>
</dbReference>
<keyword evidence="10" id="KW-0479">Metal-binding</keyword>
<comment type="subcellular location">
    <subcellularLocation>
        <location evidence="3">Cytoplasm</location>
    </subcellularLocation>
</comment>
<dbReference type="SUPFAM" id="SSF55874">
    <property type="entry name" value="ATPase domain of HSP90 chaperone/DNA topoisomerase II/histidine kinase"/>
    <property type="match status" value="1"/>
</dbReference>
<dbReference type="InterPro" id="IPR050482">
    <property type="entry name" value="Sensor_HK_TwoCompSys"/>
</dbReference>
<comment type="cofactor">
    <cofactor evidence="2">
        <name>[4Fe-4S] cluster</name>
        <dbReference type="ChEBI" id="CHEBI:49883"/>
    </cofactor>
</comment>
<dbReference type="GO" id="GO:0051539">
    <property type="term" value="F:4 iron, 4 sulfur cluster binding"/>
    <property type="evidence" value="ECO:0007669"/>
    <property type="project" value="UniProtKB-KW"/>
</dbReference>
<evidence type="ECO:0000256" key="12">
    <source>
        <dbReference type="ARBA" id="ARBA00022777"/>
    </source>
</evidence>
<accession>A0A1G6PZQ4</accession>
<dbReference type="EC" id="2.7.13.3" evidence="4"/>
<evidence type="ECO:0000256" key="11">
    <source>
        <dbReference type="ARBA" id="ARBA00022741"/>
    </source>
</evidence>
<sequence length="382" mass="40670">MDRQPWRLDPRWHRWFDLLLVGGLLLPVPLLGVAVGPAEAGLSLLQIAPLALRRSRPVAVFTTVAAASVLQAVLIDQPVWGQVAFPVAVYSVARFSRAAPAAAALVVGFCGAVVASYDWLNEFDTTGWQALVSYVFFVAAIVATAWALGTLGRTRAAYVATLVERGEQIRREAEQQVELAAGEERARIAREMHDVVAHGLSVIVVQADGARYAAEHDPTIATRTLETISATGRESLTEMRRMLGLLRAGDTGTRPQPRLDDVAVLVAEAQTAGEQVEATLPEPAVAATVPAGVALTAYRVVQEALTNIRKHAGPGVRARIVVTVGRELEVLVEDDGRGAASDDDGRGLGLVGMRERVDVHDGSLTAGPRPGGGYRVSARLPL</sequence>
<dbReference type="Gene3D" id="1.20.5.1930">
    <property type="match status" value="1"/>
</dbReference>
<comment type="catalytic activity">
    <reaction evidence="1">
        <text>ATP + protein L-histidine = ADP + protein N-phospho-L-histidine.</text>
        <dbReference type="EC" id="2.7.13.3"/>
    </reaction>
</comment>
<protein>
    <recommendedName>
        <fullName evidence="5">Oxygen sensor histidine kinase NreB</fullName>
        <ecNumber evidence="4">2.7.13.3</ecNumber>
    </recommendedName>
    <alternativeName>
        <fullName evidence="18">Nitrogen regulation protein B</fullName>
    </alternativeName>
</protein>
<proteinExistence type="predicted"/>
<dbReference type="OrthoDB" id="227596at2"/>
<evidence type="ECO:0000256" key="9">
    <source>
        <dbReference type="ARBA" id="ARBA00022679"/>
    </source>
</evidence>
<evidence type="ECO:0000313" key="20">
    <source>
        <dbReference type="Proteomes" id="UP000199034"/>
    </source>
</evidence>
<keyword evidence="9" id="KW-0808">Transferase</keyword>
<dbReference type="Pfam" id="PF07730">
    <property type="entry name" value="HisKA_3"/>
    <property type="match status" value="1"/>
</dbReference>
<evidence type="ECO:0000256" key="10">
    <source>
        <dbReference type="ARBA" id="ARBA00022723"/>
    </source>
</evidence>
<organism evidence="19 20">
    <name type="scientific">Nocardioides lianchengensis</name>
    <dbReference type="NCBI Taxonomy" id="1045774"/>
    <lineage>
        <taxon>Bacteria</taxon>
        <taxon>Bacillati</taxon>
        <taxon>Actinomycetota</taxon>
        <taxon>Actinomycetes</taxon>
        <taxon>Propionibacteriales</taxon>
        <taxon>Nocardioidaceae</taxon>
        <taxon>Nocardioides</taxon>
    </lineage>
</organism>
<dbReference type="Pfam" id="PF02518">
    <property type="entry name" value="HATPase_c"/>
    <property type="match status" value="1"/>
</dbReference>
<reference evidence="19 20" key="1">
    <citation type="submission" date="2016-10" db="EMBL/GenBank/DDBJ databases">
        <authorList>
            <person name="de Groot N.N."/>
        </authorList>
    </citation>
    <scope>NUCLEOTIDE SEQUENCE [LARGE SCALE GENOMIC DNA]</scope>
    <source>
        <strain evidence="19 20">CGMCC 4.6858</strain>
    </source>
</reference>
<dbReference type="GO" id="GO:0005737">
    <property type="term" value="C:cytoplasm"/>
    <property type="evidence" value="ECO:0007669"/>
    <property type="project" value="UniProtKB-SubCell"/>
</dbReference>
<evidence type="ECO:0000256" key="6">
    <source>
        <dbReference type="ARBA" id="ARBA00022485"/>
    </source>
</evidence>
<dbReference type="Gene3D" id="3.30.565.10">
    <property type="entry name" value="Histidine kinase-like ATPase, C-terminal domain"/>
    <property type="match status" value="1"/>
</dbReference>
<keyword evidence="16" id="KW-0411">Iron-sulfur</keyword>
<dbReference type="InterPro" id="IPR055558">
    <property type="entry name" value="DUF7134"/>
</dbReference>
<dbReference type="PANTHER" id="PTHR24421:SF10">
    <property type="entry name" value="NITRATE_NITRITE SENSOR PROTEIN NARQ"/>
    <property type="match status" value="1"/>
</dbReference>
<evidence type="ECO:0000256" key="18">
    <source>
        <dbReference type="ARBA" id="ARBA00030800"/>
    </source>
</evidence>
<dbReference type="Proteomes" id="UP000199034">
    <property type="component" value="Unassembled WGS sequence"/>
</dbReference>
<evidence type="ECO:0000256" key="13">
    <source>
        <dbReference type="ARBA" id="ARBA00022840"/>
    </source>
</evidence>
<dbReference type="GO" id="GO:0046872">
    <property type="term" value="F:metal ion binding"/>
    <property type="evidence" value="ECO:0007669"/>
    <property type="project" value="UniProtKB-KW"/>
</dbReference>
<dbReference type="GO" id="GO:0005524">
    <property type="term" value="F:ATP binding"/>
    <property type="evidence" value="ECO:0007669"/>
    <property type="project" value="UniProtKB-KW"/>
</dbReference>
<dbReference type="STRING" id="1045774.SAMN05421872_104211"/>
<dbReference type="InterPro" id="IPR011712">
    <property type="entry name" value="Sig_transdc_His_kin_sub3_dim/P"/>
</dbReference>
<evidence type="ECO:0000256" key="14">
    <source>
        <dbReference type="ARBA" id="ARBA00023004"/>
    </source>
</evidence>
<dbReference type="EMBL" id="FMZM01000004">
    <property type="protein sequence ID" value="SDC85670.1"/>
    <property type="molecule type" value="Genomic_DNA"/>
</dbReference>
<evidence type="ECO:0000256" key="15">
    <source>
        <dbReference type="ARBA" id="ARBA00023012"/>
    </source>
</evidence>
<evidence type="ECO:0000313" key="19">
    <source>
        <dbReference type="EMBL" id="SDC85670.1"/>
    </source>
</evidence>
<dbReference type="SMART" id="SM00387">
    <property type="entry name" value="HATPase_c"/>
    <property type="match status" value="1"/>
</dbReference>
<dbReference type="GO" id="GO:0016020">
    <property type="term" value="C:membrane"/>
    <property type="evidence" value="ECO:0007669"/>
    <property type="project" value="InterPro"/>
</dbReference>
<dbReference type="Pfam" id="PF23539">
    <property type="entry name" value="DUF7134"/>
    <property type="match status" value="1"/>
</dbReference>
<keyword evidence="6" id="KW-0004">4Fe-4S</keyword>